<feature type="non-terminal residue" evidence="2">
    <location>
        <position position="325"/>
    </location>
</feature>
<dbReference type="InterPro" id="IPR000120">
    <property type="entry name" value="Amidase"/>
</dbReference>
<gene>
    <name evidence="2" type="ORF">FJZ47_20070</name>
</gene>
<dbReference type="InterPro" id="IPR036928">
    <property type="entry name" value="AS_sf"/>
</dbReference>
<organism evidence="2 3">
    <name type="scientific">Tectimicrobiota bacterium</name>
    <dbReference type="NCBI Taxonomy" id="2528274"/>
    <lineage>
        <taxon>Bacteria</taxon>
        <taxon>Pseudomonadati</taxon>
        <taxon>Nitrospinota/Tectimicrobiota group</taxon>
        <taxon>Candidatus Tectimicrobiota</taxon>
    </lineage>
</organism>
<feature type="domain" description="Amidase" evidence="1">
    <location>
        <begin position="37"/>
        <end position="324"/>
    </location>
</feature>
<dbReference type="PROSITE" id="PS00571">
    <property type="entry name" value="AMIDASES"/>
    <property type="match status" value="1"/>
</dbReference>
<dbReference type="SUPFAM" id="SSF75304">
    <property type="entry name" value="Amidase signature (AS) enzymes"/>
    <property type="match status" value="1"/>
</dbReference>
<protein>
    <submittedName>
        <fullName evidence="2">Asp-tRNA(Asn)/Glu-tRNA(Gln) amidotransferase GatCAB subunit A</fullName>
    </submittedName>
</protein>
<proteinExistence type="predicted"/>
<dbReference type="InterPro" id="IPR023631">
    <property type="entry name" value="Amidase_dom"/>
</dbReference>
<accession>A0A937W387</accession>
<dbReference type="PANTHER" id="PTHR11895">
    <property type="entry name" value="TRANSAMIDASE"/>
    <property type="match status" value="1"/>
</dbReference>
<dbReference type="Proteomes" id="UP000712673">
    <property type="component" value="Unassembled WGS sequence"/>
</dbReference>
<dbReference type="Gene3D" id="3.90.1300.10">
    <property type="entry name" value="Amidase signature (AS) domain"/>
    <property type="match status" value="1"/>
</dbReference>
<dbReference type="AlphaFoldDB" id="A0A937W387"/>
<dbReference type="Pfam" id="PF01425">
    <property type="entry name" value="Amidase"/>
    <property type="match status" value="1"/>
</dbReference>
<dbReference type="PANTHER" id="PTHR11895:SF176">
    <property type="entry name" value="AMIDASE AMID-RELATED"/>
    <property type="match status" value="1"/>
</dbReference>
<name>A0A937W387_UNCTE</name>
<evidence type="ECO:0000259" key="1">
    <source>
        <dbReference type="Pfam" id="PF01425"/>
    </source>
</evidence>
<dbReference type="EMBL" id="VGLS01000777">
    <property type="protein sequence ID" value="MBM3226071.1"/>
    <property type="molecule type" value="Genomic_DNA"/>
</dbReference>
<reference evidence="2" key="1">
    <citation type="submission" date="2019-03" db="EMBL/GenBank/DDBJ databases">
        <title>Lake Tanganyika Metagenome-Assembled Genomes (MAGs).</title>
        <authorList>
            <person name="Tran P."/>
        </authorList>
    </citation>
    <scope>NUCLEOTIDE SEQUENCE</scope>
    <source>
        <strain evidence="2">K_DeepCast_65m_m2_066</strain>
    </source>
</reference>
<sequence>MSIPLQGEAIMSTTDPCLMNVTTLAPLLRARKISPVEIVQALLTRIDAYNDELLAYLHVSAASAMAAAHAAEIEIGSGSYRGPLHGIPVAYKDIYDVQGLPTTAASKIMTGYTAPADSTVAARLRQAGAICLGKLNTIEFASGSMEVFGNARNPWNTAMFPGGSSSGSGTALAAHLVPLATGSDTGGSIRNPASFCGIVGLKPTYGRVSRAGVIPLSWSLDHAGPMARTVADTALMLQAMAGPDPRDPSAALRPVPDYAAALTGEMHGVRLGVPRTFYFDHADPEVVQAVQVAVETMQKLGATVYEIDLPHSCYGSAASWSIAYS</sequence>
<dbReference type="GO" id="GO:0003824">
    <property type="term" value="F:catalytic activity"/>
    <property type="evidence" value="ECO:0007669"/>
    <property type="project" value="InterPro"/>
</dbReference>
<evidence type="ECO:0000313" key="3">
    <source>
        <dbReference type="Proteomes" id="UP000712673"/>
    </source>
</evidence>
<comment type="caution">
    <text evidence="2">The sequence shown here is derived from an EMBL/GenBank/DDBJ whole genome shotgun (WGS) entry which is preliminary data.</text>
</comment>
<dbReference type="InterPro" id="IPR020556">
    <property type="entry name" value="Amidase_CS"/>
</dbReference>
<evidence type="ECO:0000313" key="2">
    <source>
        <dbReference type="EMBL" id="MBM3226071.1"/>
    </source>
</evidence>